<protein>
    <submittedName>
        <fullName evidence="5">16905_t:CDS:1</fullName>
    </submittedName>
</protein>
<dbReference type="AlphaFoldDB" id="A0A9W4TCG3"/>
<organism evidence="5 6">
    <name type="scientific">Funneliformis geosporum</name>
    <dbReference type="NCBI Taxonomy" id="1117311"/>
    <lineage>
        <taxon>Eukaryota</taxon>
        <taxon>Fungi</taxon>
        <taxon>Fungi incertae sedis</taxon>
        <taxon>Mucoromycota</taxon>
        <taxon>Glomeromycotina</taxon>
        <taxon>Glomeromycetes</taxon>
        <taxon>Glomerales</taxon>
        <taxon>Glomeraceae</taxon>
        <taxon>Funneliformis</taxon>
    </lineage>
</organism>
<reference evidence="5" key="1">
    <citation type="submission" date="2022-08" db="EMBL/GenBank/DDBJ databases">
        <authorList>
            <person name="Kallberg Y."/>
            <person name="Tangrot J."/>
            <person name="Rosling A."/>
        </authorList>
    </citation>
    <scope>NUCLEOTIDE SEQUENCE</scope>
    <source>
        <strain evidence="5">Wild A</strain>
    </source>
</reference>
<feature type="non-terminal residue" evidence="5">
    <location>
        <position position="1"/>
    </location>
</feature>
<name>A0A9W4TCG3_9GLOM</name>
<feature type="domain" description="BED-type" evidence="4">
    <location>
        <begin position="23"/>
        <end position="50"/>
    </location>
</feature>
<dbReference type="InterPro" id="IPR003656">
    <property type="entry name" value="Znf_BED"/>
</dbReference>
<keyword evidence="2" id="KW-0863">Zinc-finger</keyword>
<evidence type="ECO:0000256" key="3">
    <source>
        <dbReference type="ARBA" id="ARBA00022833"/>
    </source>
</evidence>
<comment type="caution">
    <text evidence="5">The sequence shown here is derived from an EMBL/GenBank/DDBJ whole genome shotgun (WGS) entry which is preliminary data.</text>
</comment>
<dbReference type="GO" id="GO:0003677">
    <property type="term" value="F:DNA binding"/>
    <property type="evidence" value="ECO:0007669"/>
    <property type="project" value="InterPro"/>
</dbReference>
<dbReference type="GO" id="GO:0008270">
    <property type="term" value="F:zinc ion binding"/>
    <property type="evidence" value="ECO:0007669"/>
    <property type="project" value="UniProtKB-KW"/>
</dbReference>
<gene>
    <name evidence="5" type="ORF">FWILDA_LOCUS19292</name>
</gene>
<keyword evidence="3" id="KW-0862">Zinc</keyword>
<evidence type="ECO:0000259" key="4">
    <source>
        <dbReference type="Pfam" id="PF02892"/>
    </source>
</evidence>
<dbReference type="Proteomes" id="UP001153678">
    <property type="component" value="Unassembled WGS sequence"/>
</dbReference>
<evidence type="ECO:0000256" key="2">
    <source>
        <dbReference type="ARBA" id="ARBA00022771"/>
    </source>
</evidence>
<evidence type="ECO:0000256" key="1">
    <source>
        <dbReference type="ARBA" id="ARBA00022723"/>
    </source>
</evidence>
<dbReference type="EMBL" id="CAMKVN010022608">
    <property type="protein sequence ID" value="CAI2199879.1"/>
    <property type="molecule type" value="Genomic_DNA"/>
</dbReference>
<evidence type="ECO:0000313" key="5">
    <source>
        <dbReference type="EMBL" id="CAI2199879.1"/>
    </source>
</evidence>
<accession>A0A9W4TCG3</accession>
<keyword evidence="1" id="KW-0479">Metal-binding</keyword>
<dbReference type="Pfam" id="PF02892">
    <property type="entry name" value="zf-BED"/>
    <property type="match status" value="1"/>
</dbReference>
<proteinExistence type="predicted"/>
<evidence type="ECO:0000313" key="6">
    <source>
        <dbReference type="Proteomes" id="UP001153678"/>
    </source>
</evidence>
<sequence length="55" mass="6263">PNNSEIEIDSSQTSPKLPLVKDSEVWKYFIKDVNYKTNKKAICKYCNTSYICTGG</sequence>
<keyword evidence="6" id="KW-1185">Reference proteome</keyword>
<feature type="non-terminal residue" evidence="5">
    <location>
        <position position="55"/>
    </location>
</feature>